<comment type="caution">
    <text evidence="1">The sequence shown here is derived from an EMBL/GenBank/DDBJ whole genome shotgun (WGS) entry which is preliminary data.</text>
</comment>
<protein>
    <submittedName>
        <fullName evidence="1">Sensory rhodopsin transducer</fullName>
    </submittedName>
</protein>
<dbReference type="Pfam" id="PF07100">
    <property type="entry name" value="ASRT"/>
    <property type="match status" value="1"/>
</dbReference>
<dbReference type="Proteomes" id="UP000664288">
    <property type="component" value="Unassembled WGS sequence"/>
</dbReference>
<accession>A0ABS3IZS8</accession>
<dbReference type="SUPFAM" id="SSF89232">
    <property type="entry name" value="Hypothetical protein TM1070"/>
    <property type="match status" value="1"/>
</dbReference>
<dbReference type="Gene3D" id="2.60.290.11">
    <property type="entry name" value="TM1070-like"/>
    <property type="match status" value="1"/>
</dbReference>
<proteinExistence type="predicted"/>
<dbReference type="InterPro" id="IPR009794">
    <property type="entry name" value="ASRT"/>
</dbReference>
<keyword evidence="2" id="KW-1185">Reference proteome</keyword>
<name>A0ABS3IZS8_9HYPH</name>
<dbReference type="RefSeq" id="WP_207348871.1">
    <property type="nucleotide sequence ID" value="NZ_JAFMPY010000001.1"/>
</dbReference>
<gene>
    <name evidence="1" type="ORF">J1C47_01120</name>
</gene>
<evidence type="ECO:0000313" key="2">
    <source>
        <dbReference type="Proteomes" id="UP000664288"/>
    </source>
</evidence>
<sequence>MDIGTTTWALAEGYVPSGSFSQEHDLVSHEALCVLNAGKSDAEIEILLYFADREPVGPYRLKVPAERTRHFRFNDLEDPEPLPRDTAFSSVITSNVPVVLQHTRLDSRDPHIALLSTVPYSA</sequence>
<dbReference type="InterPro" id="IPR036698">
    <property type="entry name" value="TM1070-like_sf"/>
</dbReference>
<organism evidence="1 2">
    <name type="scientific">Jiella sonneratiae</name>
    <dbReference type="NCBI Taxonomy" id="2816856"/>
    <lineage>
        <taxon>Bacteria</taxon>
        <taxon>Pseudomonadati</taxon>
        <taxon>Pseudomonadota</taxon>
        <taxon>Alphaproteobacteria</taxon>
        <taxon>Hyphomicrobiales</taxon>
        <taxon>Aurantimonadaceae</taxon>
        <taxon>Jiella</taxon>
    </lineage>
</organism>
<dbReference type="PIRSF" id="PIRSF008711">
    <property type="entry name" value="UCP008711"/>
    <property type="match status" value="1"/>
</dbReference>
<reference evidence="1 2" key="1">
    <citation type="submission" date="2021-03" db="EMBL/GenBank/DDBJ databases">
        <title>Whole genome sequence of Jiella sp. MQZ13P-4.</title>
        <authorList>
            <person name="Tuo L."/>
        </authorList>
    </citation>
    <scope>NUCLEOTIDE SEQUENCE [LARGE SCALE GENOMIC DNA]</scope>
    <source>
        <strain evidence="1 2">MQZ13P-4</strain>
    </source>
</reference>
<dbReference type="EMBL" id="JAFMPY010000001">
    <property type="protein sequence ID" value="MBO0902228.1"/>
    <property type="molecule type" value="Genomic_DNA"/>
</dbReference>
<evidence type="ECO:0000313" key="1">
    <source>
        <dbReference type="EMBL" id="MBO0902228.1"/>
    </source>
</evidence>